<name>D3Q0I5_STANL</name>
<dbReference type="Pfam" id="PF13349">
    <property type="entry name" value="DUF4097"/>
    <property type="match status" value="1"/>
</dbReference>
<gene>
    <name evidence="2" type="ordered locus">Snas_2026</name>
</gene>
<dbReference type="KEGG" id="sna:Snas_2026"/>
<dbReference type="OrthoDB" id="3252095at2"/>
<dbReference type="InterPro" id="IPR025164">
    <property type="entry name" value="Toastrack_DUF4097"/>
</dbReference>
<dbReference type="EMBL" id="CP001778">
    <property type="protein sequence ID" value="ADD41721.1"/>
    <property type="molecule type" value="Genomic_DNA"/>
</dbReference>
<dbReference type="HOGENOM" id="CLU_081211_1_0_11"/>
<dbReference type="RefSeq" id="WP_013017292.1">
    <property type="nucleotide sequence ID" value="NC_013947.1"/>
</dbReference>
<organism evidence="2 3">
    <name type="scientific">Stackebrandtia nassauensis (strain DSM 44728 / CIP 108903 / NRRL B-16338 / NBRC 102104 / LLR-40K-21)</name>
    <dbReference type="NCBI Taxonomy" id="446470"/>
    <lineage>
        <taxon>Bacteria</taxon>
        <taxon>Bacillati</taxon>
        <taxon>Actinomycetota</taxon>
        <taxon>Actinomycetes</taxon>
        <taxon>Glycomycetales</taxon>
        <taxon>Glycomycetaceae</taxon>
        <taxon>Stackebrandtia</taxon>
    </lineage>
</organism>
<reference evidence="2 3" key="1">
    <citation type="journal article" date="2009" name="Stand. Genomic Sci.">
        <title>Complete genome sequence of Stackebrandtia nassauensis type strain (LLR-40K-21).</title>
        <authorList>
            <person name="Munk C."/>
            <person name="Lapidus A."/>
            <person name="Copeland A."/>
            <person name="Jando M."/>
            <person name="Mayilraj S."/>
            <person name="Glavina Del Rio T."/>
            <person name="Nolan M."/>
            <person name="Chen F."/>
            <person name="Lucas S."/>
            <person name="Tice H."/>
            <person name="Cheng J.F."/>
            <person name="Han C."/>
            <person name="Detter J.C."/>
            <person name="Bruce D."/>
            <person name="Goodwin L."/>
            <person name="Chain P."/>
            <person name="Pitluck S."/>
            <person name="Goker M."/>
            <person name="Ovchinikova G."/>
            <person name="Pati A."/>
            <person name="Ivanova N."/>
            <person name="Mavromatis K."/>
            <person name="Chen A."/>
            <person name="Palaniappan K."/>
            <person name="Land M."/>
            <person name="Hauser L."/>
            <person name="Chang Y.J."/>
            <person name="Jeffries C.D."/>
            <person name="Bristow J."/>
            <person name="Eisen J.A."/>
            <person name="Markowitz V."/>
            <person name="Hugenholtz P."/>
            <person name="Kyrpides N.C."/>
            <person name="Klenk H.P."/>
        </authorList>
    </citation>
    <scope>NUCLEOTIDE SEQUENCE [LARGE SCALE GENOMIC DNA]</scope>
    <source>
        <strain evidence="3">DSM 44728 / CIP 108903 / NRRL B-16338 / NBRC 102104 / LLR-40K-21</strain>
    </source>
</reference>
<evidence type="ECO:0000259" key="1">
    <source>
        <dbReference type="Pfam" id="PF13349"/>
    </source>
</evidence>
<evidence type="ECO:0000313" key="3">
    <source>
        <dbReference type="Proteomes" id="UP000000844"/>
    </source>
</evidence>
<dbReference type="Proteomes" id="UP000000844">
    <property type="component" value="Chromosome"/>
</dbReference>
<feature type="domain" description="DUF4097" evidence="1">
    <location>
        <begin position="58"/>
        <end position="227"/>
    </location>
</feature>
<dbReference type="eggNOG" id="COG3595">
    <property type="taxonomic scope" value="Bacteria"/>
</dbReference>
<protein>
    <recommendedName>
        <fullName evidence="1">DUF4097 domain-containing protein</fullName>
    </recommendedName>
</protein>
<proteinExistence type="predicted"/>
<accession>D3Q0I5</accession>
<evidence type="ECO:0000313" key="2">
    <source>
        <dbReference type="EMBL" id="ADD41721.1"/>
    </source>
</evidence>
<keyword evidence="3" id="KW-1185">Reference proteome</keyword>
<dbReference type="AlphaFoldDB" id="D3Q0I5"/>
<sequence>MPSFTTPEPISLILDASAGNIDIIASDRADTVVEVAPADPGKRIDVEAAAKTRVEYADGELRVTVPRQPVLAAKTRTVAITVQLPTASTVRGHVHVGEFTVKGRVGDCEFASEAGNLTVDAADNVDLRTGVGEILVGRAAGSASMEVANGNVRAIEVASGTVRAKVSYGHIDIGVSKESAVQLTTRTQMGQVTNGLDDGLGQHERTRTVAIDAATSYGDIAVHRSSGDTAVVRG</sequence>
<dbReference type="STRING" id="446470.Snas_2026"/>